<proteinExistence type="predicted"/>
<reference evidence="2 3" key="1">
    <citation type="journal article" date="2001" name="Proc. Natl. Acad. Sci. U.S.A.">
        <title>Genome sequence of an industrial microorganism Streptomyces avermitilis: deducing the ability of producing secondary metabolites.</title>
        <authorList>
            <person name="Omura S."/>
            <person name="Ikeda H."/>
            <person name="Ishikawa J."/>
            <person name="Hanamoto A."/>
            <person name="Takahashi C."/>
            <person name="Shinose M."/>
            <person name="Takahashi Y."/>
            <person name="Horikawa H."/>
            <person name="Nakazawa H."/>
            <person name="Osonoe T."/>
            <person name="Kikuchi H."/>
            <person name="Shiba T."/>
            <person name="Sakaki Y."/>
            <person name="Hattori M."/>
        </authorList>
    </citation>
    <scope>NUCLEOTIDE SEQUENCE [LARGE SCALE GENOMIC DNA]</scope>
    <source>
        <strain evidence="3">ATCC 31267 / DSM 46492 / JCM 5070 / NBRC 14893 / NCIMB 12804 / NRRL 8165 / MA-4680</strain>
    </source>
</reference>
<dbReference type="AlphaFoldDB" id="Q82P25"/>
<dbReference type="eggNOG" id="ENOG5031UKU">
    <property type="taxonomic scope" value="Bacteria"/>
</dbReference>
<gene>
    <name evidence="2" type="ORF">SAVERM_1108</name>
</gene>
<reference evidence="2 3" key="3">
    <citation type="journal article" date="2014" name="J. Ind. Microbiol. Biotechnol.">
        <title>Genome mining of the Streptomyces avermitilis genome and development of genome-minimized hosts for heterologous expression of biosynthetic gene clusters.</title>
        <authorList>
            <person name="Ikeda H."/>
            <person name="Shin-ya K."/>
            <person name="Omura S."/>
        </authorList>
    </citation>
    <scope>NUCLEOTIDE SEQUENCE [LARGE SCALE GENOMIC DNA]</scope>
    <source>
        <strain evidence="3">ATCC 31267 / DSM 46492 / JCM 5070 / NBRC 14893 / NCIMB 12804 / NRRL 8165 / MA-4680</strain>
    </source>
</reference>
<keyword evidence="3" id="KW-1185">Reference proteome</keyword>
<reference evidence="2 3" key="2">
    <citation type="journal article" date="2003" name="Nat. Biotechnol.">
        <title>Complete genome sequence and comparative analysis of the industrial microorganism Streptomyces avermitilis.</title>
        <authorList>
            <person name="Ikeda H."/>
            <person name="Ishikawa J."/>
            <person name="Hanamoto A."/>
            <person name="Shinose M."/>
            <person name="Kikuchi H."/>
            <person name="Shiba T."/>
            <person name="Sakaki Y."/>
            <person name="Hattori M."/>
            <person name="Omura S."/>
        </authorList>
    </citation>
    <scope>NUCLEOTIDE SEQUENCE [LARGE SCALE GENOMIC DNA]</scope>
    <source>
        <strain evidence="3">ATCC 31267 / DSM 46492 / JCM 5070 / NBRC 14893 / NCIMB 12804 / NRRL 8165 / MA-4680</strain>
    </source>
</reference>
<dbReference type="HOGENOM" id="CLU_179371_0_0_11"/>
<name>Q82P25_STRAW</name>
<protein>
    <submittedName>
        <fullName evidence="2">Uncharacterized protein</fullName>
    </submittedName>
</protein>
<dbReference type="KEGG" id="sma:SAVERM_1108"/>
<dbReference type="EMBL" id="BA000030">
    <property type="protein sequence ID" value="BAC68818.1"/>
    <property type="molecule type" value="Genomic_DNA"/>
</dbReference>
<evidence type="ECO:0000256" key="1">
    <source>
        <dbReference type="SAM" id="MobiDB-lite"/>
    </source>
</evidence>
<evidence type="ECO:0000313" key="2">
    <source>
        <dbReference type="EMBL" id="BAC68818.1"/>
    </source>
</evidence>
<accession>Q82P25</accession>
<evidence type="ECO:0000313" key="3">
    <source>
        <dbReference type="Proteomes" id="UP000000428"/>
    </source>
</evidence>
<feature type="compositionally biased region" description="Basic and acidic residues" evidence="1">
    <location>
        <begin position="13"/>
        <end position="23"/>
    </location>
</feature>
<feature type="region of interest" description="Disordered" evidence="1">
    <location>
        <begin position="1"/>
        <end position="23"/>
    </location>
</feature>
<sequence>MDSTSDGVGHDPGGPDRVRREHFSIPEGELIMMDPRELEAESAELLPGREALGRLKFSFGKTVNVTKHVANVSAHNESAALNNHSSWSVADSGAAQSINIAH</sequence>
<dbReference type="Proteomes" id="UP000000428">
    <property type="component" value="Chromosome"/>
</dbReference>
<organism evidence="2 3">
    <name type="scientific">Streptomyces avermitilis (strain ATCC 31267 / DSM 46492 / JCM 5070 / NBRC 14893 / NCIMB 12804 / NRRL 8165 / MA-4680)</name>
    <dbReference type="NCBI Taxonomy" id="227882"/>
    <lineage>
        <taxon>Bacteria</taxon>
        <taxon>Bacillati</taxon>
        <taxon>Actinomycetota</taxon>
        <taxon>Actinomycetes</taxon>
        <taxon>Kitasatosporales</taxon>
        <taxon>Streptomycetaceae</taxon>
        <taxon>Streptomyces</taxon>
    </lineage>
</organism>